<name>A0ACB8CSW3_DERSI</name>
<comment type="caution">
    <text evidence="1">The sequence shown here is derived from an EMBL/GenBank/DDBJ whole genome shotgun (WGS) entry which is preliminary data.</text>
</comment>
<sequence length="593" mass="65033">MISCESSRHPEELSLVRVVHSGSHQQEVRGRDARLVFQVLLVRHRCLVSVELDEAVLEGGGLGEYRERIVGALWENVGLRTLTLGSLFPDYRCIRDELFEAIATMTHLQELVILVTDVAPPVLLDAPDHSLSLTGLVLDAEGAMSLLAALWLNDTVAELSVHESILHSHLPDVVPSFYHDLAATTLLRSLTIEGVPSNSQDTCGELMSMVAQLLERSTFCKLKLVGFLLDADCTCLLARLASCKGGLLKELDVSGCRWAADALPRGRDNAELPDCEQPGPVFSEPACPWLQELDDTARVFAELKPEDLRALFSTACTVESLVTVSVSDVALRELPDLCRVIRDTGMSSRVRIEGEYLVDWAVLGALREFPEALSHVALSPLGQPSPEAFRDSVRLLGSRYAVTTLRLLLTQEVVRDVITIRVLSEYLSAATALRDLSLTGCSQPDLSSCLLVANSSHTVLLAAILENSSIRATFSETLCEFSFSSWDSFENKMFVLLLAEDFRVNKGILRLRVSNCMDGATEDEWFGIEHVLGRNTGYATCAAHFVLYDVISTRCAEAFATVYSCSSLNEKVQELASVDEAEATKMIESLLAV</sequence>
<gene>
    <name evidence="1" type="ORF">HPB49_020548</name>
</gene>
<proteinExistence type="predicted"/>
<accession>A0ACB8CSW3</accession>
<reference evidence="1" key="1">
    <citation type="submission" date="2020-05" db="EMBL/GenBank/DDBJ databases">
        <title>Large-scale comparative analyses of tick genomes elucidate their genetic diversity and vector capacities.</title>
        <authorList>
            <person name="Jia N."/>
            <person name="Wang J."/>
            <person name="Shi W."/>
            <person name="Du L."/>
            <person name="Sun Y."/>
            <person name="Zhan W."/>
            <person name="Jiang J."/>
            <person name="Wang Q."/>
            <person name="Zhang B."/>
            <person name="Ji P."/>
            <person name="Sakyi L.B."/>
            <person name="Cui X."/>
            <person name="Yuan T."/>
            <person name="Jiang B."/>
            <person name="Yang W."/>
            <person name="Lam T.T.-Y."/>
            <person name="Chang Q."/>
            <person name="Ding S."/>
            <person name="Wang X."/>
            <person name="Zhu J."/>
            <person name="Ruan X."/>
            <person name="Zhao L."/>
            <person name="Wei J."/>
            <person name="Que T."/>
            <person name="Du C."/>
            <person name="Cheng J."/>
            <person name="Dai P."/>
            <person name="Han X."/>
            <person name="Huang E."/>
            <person name="Gao Y."/>
            <person name="Liu J."/>
            <person name="Shao H."/>
            <person name="Ye R."/>
            <person name="Li L."/>
            <person name="Wei W."/>
            <person name="Wang X."/>
            <person name="Wang C."/>
            <person name="Yang T."/>
            <person name="Huo Q."/>
            <person name="Li W."/>
            <person name="Guo W."/>
            <person name="Chen H."/>
            <person name="Zhou L."/>
            <person name="Ni X."/>
            <person name="Tian J."/>
            <person name="Zhou Y."/>
            <person name="Sheng Y."/>
            <person name="Liu T."/>
            <person name="Pan Y."/>
            <person name="Xia L."/>
            <person name="Li J."/>
            <person name="Zhao F."/>
            <person name="Cao W."/>
        </authorList>
    </citation>
    <scope>NUCLEOTIDE SEQUENCE</scope>
    <source>
        <strain evidence="1">Dsil-2018</strain>
    </source>
</reference>
<protein>
    <submittedName>
        <fullName evidence="1">Uncharacterized protein</fullName>
    </submittedName>
</protein>
<dbReference type="EMBL" id="CM023474">
    <property type="protein sequence ID" value="KAH7950179.1"/>
    <property type="molecule type" value="Genomic_DNA"/>
</dbReference>
<evidence type="ECO:0000313" key="1">
    <source>
        <dbReference type="EMBL" id="KAH7950179.1"/>
    </source>
</evidence>
<dbReference type="Proteomes" id="UP000821865">
    <property type="component" value="Chromosome 5"/>
</dbReference>
<keyword evidence="2" id="KW-1185">Reference proteome</keyword>
<organism evidence="1 2">
    <name type="scientific">Dermacentor silvarum</name>
    <name type="common">Tick</name>
    <dbReference type="NCBI Taxonomy" id="543639"/>
    <lineage>
        <taxon>Eukaryota</taxon>
        <taxon>Metazoa</taxon>
        <taxon>Ecdysozoa</taxon>
        <taxon>Arthropoda</taxon>
        <taxon>Chelicerata</taxon>
        <taxon>Arachnida</taxon>
        <taxon>Acari</taxon>
        <taxon>Parasitiformes</taxon>
        <taxon>Ixodida</taxon>
        <taxon>Ixodoidea</taxon>
        <taxon>Ixodidae</taxon>
        <taxon>Rhipicephalinae</taxon>
        <taxon>Dermacentor</taxon>
    </lineage>
</organism>
<evidence type="ECO:0000313" key="2">
    <source>
        <dbReference type="Proteomes" id="UP000821865"/>
    </source>
</evidence>